<dbReference type="EMBL" id="JACDUT010000027">
    <property type="protein sequence ID" value="MBA2876969.1"/>
    <property type="molecule type" value="Genomic_DNA"/>
</dbReference>
<comment type="caution">
    <text evidence="2">The sequence shown here is derived from an EMBL/GenBank/DDBJ whole genome shotgun (WGS) entry which is preliminary data.</text>
</comment>
<organism evidence="2 3">
    <name type="scientific">Thermaerobacillus caldiproteolyticus</name>
    <dbReference type="NCBI Taxonomy" id="247480"/>
    <lineage>
        <taxon>Bacteria</taxon>
        <taxon>Bacillati</taxon>
        <taxon>Bacillota</taxon>
        <taxon>Bacilli</taxon>
        <taxon>Bacillales</taxon>
        <taxon>Anoxybacillaceae</taxon>
        <taxon>Thermaerobacillus</taxon>
    </lineage>
</organism>
<evidence type="ECO:0008006" key="4">
    <source>
        <dbReference type="Google" id="ProtNLM"/>
    </source>
</evidence>
<feature type="transmembrane region" description="Helical" evidence="1">
    <location>
        <begin position="12"/>
        <end position="32"/>
    </location>
</feature>
<evidence type="ECO:0000313" key="2">
    <source>
        <dbReference type="EMBL" id="MBA2876969.1"/>
    </source>
</evidence>
<dbReference type="PROSITE" id="PS51257">
    <property type="entry name" value="PROKAR_LIPOPROTEIN"/>
    <property type="match status" value="1"/>
</dbReference>
<dbReference type="AlphaFoldDB" id="A0A7W0C188"/>
<reference evidence="2 3" key="1">
    <citation type="submission" date="2020-07" db="EMBL/GenBank/DDBJ databases">
        <title>Genomic Encyclopedia of Type Strains, Phase IV (KMG-IV): sequencing the most valuable type-strain genomes for metagenomic binning, comparative biology and taxonomic classification.</title>
        <authorList>
            <person name="Goeker M."/>
        </authorList>
    </citation>
    <scope>NUCLEOTIDE SEQUENCE [LARGE SCALE GENOMIC DNA]</scope>
    <source>
        <strain evidence="2 3">DSM 15730</strain>
    </source>
</reference>
<dbReference type="Proteomes" id="UP000523087">
    <property type="component" value="Unassembled WGS sequence"/>
</dbReference>
<evidence type="ECO:0000256" key="1">
    <source>
        <dbReference type="SAM" id="Phobius"/>
    </source>
</evidence>
<keyword evidence="1" id="KW-1133">Transmembrane helix</keyword>
<evidence type="ECO:0000313" key="3">
    <source>
        <dbReference type="Proteomes" id="UP000523087"/>
    </source>
</evidence>
<accession>A0A7W0C188</accession>
<proteinExistence type="predicted"/>
<keyword evidence="1" id="KW-0812">Transmembrane</keyword>
<protein>
    <recommendedName>
        <fullName evidence="4">Lipoprotein</fullName>
    </recommendedName>
</protein>
<dbReference type="RefSeq" id="WP_309505751.1">
    <property type="nucleotide sequence ID" value="NZ_JACDUT010000027.1"/>
</dbReference>
<name>A0A7W0C188_9BACL</name>
<sequence length="357" mass="41984">MENDKMGRKKSYLIIALIMLSVLLFSGCNNFLKKENEKESEKENRQPLHTSDTISFHENEHFIIPNNAQEQLGFIPDTATSFTVDSKLKKKWMIDNESVDIVSLKSGMKQFTFNFIIDSLKDRDRHFRLFIFHNQKFIKFSINNKKYTYYDIHMKGNGSLKIPIRVQVSNNYDFSEYLPILIDKDQKQFFTENIPVTKVLVSKRNKNDFSKISSHIKLDNVQKIFKKENSKSNEFGLPSVVLLNDRFTPLKVEEVNKARYVRIDQSPHKMVEEIMFFDMEGNIYGVRGKQSLSYTLEQPKDQDFIIPIPKEITSSSKERFFLLINNNPREESFIHLNDIKKGKSNVFLNFANLYEIR</sequence>
<keyword evidence="3" id="KW-1185">Reference proteome</keyword>
<keyword evidence="1" id="KW-0472">Membrane</keyword>
<gene>
    <name evidence="2" type="ORF">HNR31_003813</name>
</gene>